<accession>A0A069QNI4</accession>
<dbReference type="AlphaFoldDB" id="A0A069QNI4"/>
<protein>
    <submittedName>
        <fullName evidence="2">Uncharacterized protein</fullName>
    </submittedName>
</protein>
<dbReference type="HOGENOM" id="CLU_3244065_0_0_10"/>
<keyword evidence="1" id="KW-1133">Transmembrane helix</keyword>
<sequence>YLFLFAGGLLAVLILVVVLYLCGISQIACLVIGVVESPKKYG</sequence>
<organism evidence="2 3">
    <name type="scientific">Hoylesella loescheii DSM 19665 = JCM 12249 = ATCC 15930</name>
    <dbReference type="NCBI Taxonomy" id="1122985"/>
    <lineage>
        <taxon>Bacteria</taxon>
        <taxon>Pseudomonadati</taxon>
        <taxon>Bacteroidota</taxon>
        <taxon>Bacteroidia</taxon>
        <taxon>Bacteroidales</taxon>
        <taxon>Prevotellaceae</taxon>
        <taxon>Hoylesella</taxon>
    </lineage>
</organism>
<gene>
    <name evidence="2" type="ORF">HMPREF1991_02538</name>
</gene>
<keyword evidence="1" id="KW-0812">Transmembrane</keyword>
<keyword evidence="3" id="KW-1185">Reference proteome</keyword>
<dbReference type="InterPro" id="IPR025407">
    <property type="entry name" value="DUF4133"/>
</dbReference>
<feature type="non-terminal residue" evidence="2">
    <location>
        <position position="1"/>
    </location>
</feature>
<reference evidence="2 3" key="1">
    <citation type="submission" date="2013-08" db="EMBL/GenBank/DDBJ databases">
        <authorList>
            <person name="Weinstock G."/>
            <person name="Sodergren E."/>
            <person name="Wylie T."/>
            <person name="Fulton L."/>
            <person name="Fulton R."/>
            <person name="Fronick C."/>
            <person name="O'Laughlin M."/>
            <person name="Godfrey J."/>
            <person name="Miner T."/>
            <person name="Herter B."/>
            <person name="Appelbaum E."/>
            <person name="Cordes M."/>
            <person name="Lek S."/>
            <person name="Wollam A."/>
            <person name="Pepin K.H."/>
            <person name="Palsikar V.B."/>
            <person name="Mitreva M."/>
            <person name="Wilson R.K."/>
        </authorList>
    </citation>
    <scope>NUCLEOTIDE SEQUENCE [LARGE SCALE GENOMIC DNA]</scope>
    <source>
        <strain evidence="2 3">ATCC 15930</strain>
    </source>
</reference>
<dbReference type="Proteomes" id="UP000027442">
    <property type="component" value="Unassembled WGS sequence"/>
</dbReference>
<dbReference type="EMBL" id="JNGW01000108">
    <property type="protein sequence ID" value="KDR51411.1"/>
    <property type="molecule type" value="Genomic_DNA"/>
</dbReference>
<proteinExistence type="predicted"/>
<dbReference type="Pfam" id="PF13571">
    <property type="entry name" value="DUF4133"/>
    <property type="match status" value="1"/>
</dbReference>
<evidence type="ECO:0000313" key="3">
    <source>
        <dbReference type="Proteomes" id="UP000027442"/>
    </source>
</evidence>
<comment type="caution">
    <text evidence="2">The sequence shown here is derived from an EMBL/GenBank/DDBJ whole genome shotgun (WGS) entry which is preliminary data.</text>
</comment>
<evidence type="ECO:0000313" key="2">
    <source>
        <dbReference type="EMBL" id="KDR51411.1"/>
    </source>
</evidence>
<dbReference type="PATRIC" id="fig|1122985.7.peg.2628"/>
<evidence type="ECO:0000256" key="1">
    <source>
        <dbReference type="SAM" id="Phobius"/>
    </source>
</evidence>
<feature type="transmembrane region" description="Helical" evidence="1">
    <location>
        <begin position="6"/>
        <end position="35"/>
    </location>
</feature>
<name>A0A069QNI4_HOYLO</name>
<keyword evidence="1" id="KW-0472">Membrane</keyword>